<dbReference type="CDD" id="cd01324">
    <property type="entry name" value="cbb3_Oxidase_CcoQ"/>
    <property type="match status" value="1"/>
</dbReference>
<evidence type="ECO:0000256" key="1">
    <source>
        <dbReference type="SAM" id="Phobius"/>
    </source>
</evidence>
<dbReference type="EMBL" id="CP157355">
    <property type="protein sequence ID" value="XBM00309.1"/>
    <property type="molecule type" value="Genomic_DNA"/>
</dbReference>
<dbReference type="RefSeq" id="WP_157669561.1">
    <property type="nucleotide sequence ID" value="NZ_CP157355.1"/>
</dbReference>
<dbReference type="AlphaFoldDB" id="A0AAU7F8X0"/>
<feature type="transmembrane region" description="Helical" evidence="1">
    <location>
        <begin position="7"/>
        <end position="27"/>
    </location>
</feature>
<accession>A0AAU7F8X0</accession>
<evidence type="ECO:0000313" key="2">
    <source>
        <dbReference type="EMBL" id="XBM00309.1"/>
    </source>
</evidence>
<keyword evidence="1" id="KW-1133">Transmembrane helix</keyword>
<name>A0AAU7F8X0_9NEIS</name>
<sequence length="55" mass="6223">MDLQNEVRVIVTVMGFILFVGICFWAYSRGSKQHFDEAAQQPFLDDDLPSSGKQS</sequence>
<gene>
    <name evidence="2" type="ORF">ABHF33_14815</name>
</gene>
<dbReference type="Pfam" id="PF05545">
    <property type="entry name" value="FixQ"/>
    <property type="match status" value="1"/>
</dbReference>
<dbReference type="InterPro" id="IPR008621">
    <property type="entry name" value="Cbb3-typ_cyt_oxidase_comp"/>
</dbReference>
<proteinExistence type="predicted"/>
<organism evidence="2">
    <name type="scientific">Chitinibacter mangrovi</name>
    <dbReference type="NCBI Taxonomy" id="3153927"/>
    <lineage>
        <taxon>Bacteria</taxon>
        <taxon>Pseudomonadati</taxon>
        <taxon>Pseudomonadota</taxon>
        <taxon>Betaproteobacteria</taxon>
        <taxon>Neisseriales</taxon>
        <taxon>Chitinibacteraceae</taxon>
        <taxon>Chitinibacter</taxon>
    </lineage>
</organism>
<reference evidence="2" key="1">
    <citation type="submission" date="2024-05" db="EMBL/GenBank/DDBJ databases">
        <authorList>
            <person name="Yang L."/>
            <person name="Pan L."/>
        </authorList>
    </citation>
    <scope>NUCLEOTIDE SEQUENCE</scope>
    <source>
        <strain evidence="2">FCG-7</strain>
    </source>
</reference>
<protein>
    <submittedName>
        <fullName evidence="2">Cbb3-type cytochrome c oxidase subunit 3</fullName>
    </submittedName>
</protein>
<keyword evidence="1" id="KW-0812">Transmembrane</keyword>
<dbReference type="KEGG" id="cmav:ABHF33_14815"/>
<keyword evidence="1" id="KW-0472">Membrane</keyword>